<dbReference type="Pfam" id="PF06877">
    <property type="entry name" value="RraB"/>
    <property type="match status" value="1"/>
</dbReference>
<dbReference type="InterPro" id="IPR036701">
    <property type="entry name" value="RraB-like_sf"/>
</dbReference>
<reference evidence="2 3" key="1">
    <citation type="submission" date="2018-07" db="EMBL/GenBank/DDBJ databases">
        <title>Corallincola holothuriorum sp. nov., a new facultative anaerobe isolated from sea cucumber Apostichopus japonicus.</title>
        <authorList>
            <person name="Xia H."/>
        </authorList>
    </citation>
    <scope>NUCLEOTIDE SEQUENCE [LARGE SCALE GENOMIC DNA]</scope>
    <source>
        <strain evidence="2 3">C4</strain>
    </source>
</reference>
<evidence type="ECO:0000313" key="2">
    <source>
        <dbReference type="EMBL" id="RCU50568.1"/>
    </source>
</evidence>
<keyword evidence="3" id="KW-1185">Reference proteome</keyword>
<proteinExistence type="predicted"/>
<sequence length="110" mass="12412">MPGGCMKFPNDVDGDVLRSLQDQGFDFSQAVSIDFNVDFPYWPPSQKALAILENTFGHIEVYEPEDEYEGYVLFQLNDLLTHDLVVSTQEAATKLMQPYQGVCESWGVLT</sequence>
<accession>A0A368NJE4</accession>
<dbReference type="EMBL" id="QPID01000004">
    <property type="protein sequence ID" value="RCU50568.1"/>
    <property type="molecule type" value="Genomic_DNA"/>
</dbReference>
<dbReference type="Proteomes" id="UP000252558">
    <property type="component" value="Unassembled WGS sequence"/>
</dbReference>
<protein>
    <submittedName>
        <fullName evidence="2">Ribonuclease E inhibitor RraB</fullName>
    </submittedName>
</protein>
<evidence type="ECO:0000313" key="3">
    <source>
        <dbReference type="Proteomes" id="UP000252558"/>
    </source>
</evidence>
<dbReference type="Gene3D" id="3.30.70.970">
    <property type="entry name" value="RraB-like"/>
    <property type="match status" value="1"/>
</dbReference>
<evidence type="ECO:0000259" key="1">
    <source>
        <dbReference type="Pfam" id="PF06877"/>
    </source>
</evidence>
<name>A0A368NJE4_9GAMM</name>
<gene>
    <name evidence="2" type="ORF">DU002_09115</name>
</gene>
<dbReference type="AlphaFoldDB" id="A0A368NJE4"/>
<comment type="caution">
    <text evidence="2">The sequence shown here is derived from an EMBL/GenBank/DDBJ whole genome shotgun (WGS) entry which is preliminary data.</text>
</comment>
<dbReference type="InterPro" id="IPR009671">
    <property type="entry name" value="RraB_dom"/>
</dbReference>
<dbReference type="SUPFAM" id="SSF89946">
    <property type="entry name" value="Hypothetical protein VC0424"/>
    <property type="match status" value="1"/>
</dbReference>
<feature type="domain" description="Regulator of ribonuclease activity B" evidence="1">
    <location>
        <begin position="11"/>
        <end position="108"/>
    </location>
</feature>
<dbReference type="OrthoDB" id="5769880at2"/>
<organism evidence="2 3">
    <name type="scientific">Corallincola holothuriorum</name>
    <dbReference type="NCBI Taxonomy" id="2282215"/>
    <lineage>
        <taxon>Bacteria</taxon>
        <taxon>Pseudomonadati</taxon>
        <taxon>Pseudomonadota</taxon>
        <taxon>Gammaproteobacteria</taxon>
        <taxon>Alteromonadales</taxon>
        <taxon>Psychromonadaceae</taxon>
        <taxon>Corallincola</taxon>
    </lineage>
</organism>